<dbReference type="PANTHER" id="PTHR45792">
    <property type="entry name" value="DIACYLGLYCEROL LIPASE HOMOLOG-RELATED"/>
    <property type="match status" value="1"/>
</dbReference>
<dbReference type="InterPro" id="IPR029058">
    <property type="entry name" value="AB_hydrolase_fold"/>
</dbReference>
<evidence type="ECO:0000256" key="16">
    <source>
        <dbReference type="SAM" id="Phobius"/>
    </source>
</evidence>
<evidence type="ECO:0000256" key="13">
    <source>
        <dbReference type="ARBA" id="ARBA00024531"/>
    </source>
</evidence>
<evidence type="ECO:0000259" key="17">
    <source>
        <dbReference type="Pfam" id="PF01764"/>
    </source>
</evidence>
<sequence>MPGIVVFRRRWSVGSDDLVVPGAFLFVLHLIWVTVLGVLLGILQWDRSIMCIFLLWEYILGYLVLFIVSMVVEFSICFLATRGSILDTAKRAPMQYILYIRLFLLLVEAGWLCAGVTWITRFYQSCPVDQVKDVMLGLVICNWCVLAFVMVTVWCTYDAAGRSWVKMKKYQRSMREAESRGGRLHYKRSGSRSRNWRQRKVIRAYQDSWDNRCRLLFCCMGNSDRNRNSFADIAKLLSDFFRDLDVVPSDVIAGLVLLRKFQKIERELIVKQKKNDTYEFLSGVPVTPRTKFLSLTEDGDLGHFQLAIHYMHFALAAYGWPMFLVNHSTGLCQLCTRLRCTCFPCGNHEDEATIVEDNCCQCNYAALRKMVEVGEVEVIYATFHVDVGETPFFVALDYSKRKVVVSIRGTLSMKDVLTDLNAEGEVLPLTPPKDDWLGHKGMVQAAEYIRKKLQEENIIARALSKDPSRGTDHFGLTLVGHSLGAGTAAILAILLRQEYPDLICFSFAPPGGLLSMPAQQYSQEFTTSVVVGKDVVPRIGLRQMESLRADLINAIKRSVDPKWKTIACSVMCCGCSSTPTSAANMEAGGCISEYQRDKDLARSQAIVPTDSSIALTLHMPLFPPGRIIHVVRHHPNKGEKKYESRWRQVLSKREPVYQALWAGPCDFDEVLISPVMIQDHMPDNILKALNKVSACRDRTGTVLDVNAPTNTPANASVNAVADATKDAADGPSSRTSYQVDVTTYRKASNQRHVLLHHENTWKTRGRDADPNADAYATTPSSCHETRSNRRGDWEDVSRTAPLATPETLSETSSNPPSPIPPPRPMRRTPKIPGNLSTAADDLKNNLHFAMLSAKNYFLREENIGSNSSSGNSEASYESAKSLTTDLPPPVPRRRDSVTIRREQRVCTAACCRDDLSENSSTRASSHSSRVSRTSHHVQVDFPEGDNETNGSSLDFFEAKGSSGQRDSSNDVFLSVRSSPECKGLMAPATDLGAEWKRKFDATGISGDASLPLLRGLSPTPTTAQHSSSPFFNAKRKKYVYPITLMGRGESSV</sequence>
<reference evidence="19" key="1">
    <citation type="submission" date="2025-08" db="UniProtKB">
        <authorList>
            <consortium name="RefSeq"/>
        </authorList>
    </citation>
    <scope>IDENTIFICATION</scope>
    <source>
        <tissue evidence="19">Whole body</tissue>
    </source>
</reference>
<organism evidence="18 19">
    <name type="scientific">Polistes dominula</name>
    <name type="common">European paper wasp</name>
    <name type="synonym">Vespa dominula</name>
    <dbReference type="NCBI Taxonomy" id="743375"/>
    <lineage>
        <taxon>Eukaryota</taxon>
        <taxon>Metazoa</taxon>
        <taxon>Ecdysozoa</taxon>
        <taxon>Arthropoda</taxon>
        <taxon>Hexapoda</taxon>
        <taxon>Insecta</taxon>
        <taxon>Pterygota</taxon>
        <taxon>Neoptera</taxon>
        <taxon>Endopterygota</taxon>
        <taxon>Hymenoptera</taxon>
        <taxon>Apocrita</taxon>
        <taxon>Aculeata</taxon>
        <taxon>Vespoidea</taxon>
        <taxon>Vespidae</taxon>
        <taxon>Polistinae</taxon>
        <taxon>Polistini</taxon>
        <taxon>Polistes</taxon>
    </lineage>
</organism>
<evidence type="ECO:0000256" key="12">
    <source>
        <dbReference type="ARBA" id="ARBA00023136"/>
    </source>
</evidence>
<dbReference type="Gene3D" id="3.40.50.1820">
    <property type="entry name" value="alpha/beta hydrolase"/>
    <property type="match status" value="1"/>
</dbReference>
<feature type="region of interest" description="Disordered" evidence="15">
    <location>
        <begin position="864"/>
        <end position="899"/>
    </location>
</feature>
<feature type="transmembrane region" description="Helical" evidence="16">
    <location>
        <begin position="55"/>
        <end position="81"/>
    </location>
</feature>
<keyword evidence="8" id="KW-0106">Calcium</keyword>
<dbReference type="CDD" id="cd00519">
    <property type="entry name" value="Lipase_3"/>
    <property type="match status" value="1"/>
</dbReference>
<proteinExistence type="predicted"/>
<evidence type="ECO:0000256" key="15">
    <source>
        <dbReference type="SAM" id="MobiDB-lite"/>
    </source>
</evidence>
<gene>
    <name evidence="19" type="primary">LOC107064658</name>
</gene>
<evidence type="ECO:0000313" key="19">
    <source>
        <dbReference type="RefSeq" id="XP_015173085.1"/>
    </source>
</evidence>
<comment type="subcellular location">
    <subcellularLocation>
        <location evidence="2">Cell membrane</location>
        <topology evidence="2">Multi-pass membrane protein</topology>
    </subcellularLocation>
</comment>
<evidence type="ECO:0000313" key="18">
    <source>
        <dbReference type="Proteomes" id="UP000694924"/>
    </source>
</evidence>
<feature type="transmembrane region" description="Helical" evidence="16">
    <location>
        <begin position="135"/>
        <end position="157"/>
    </location>
</feature>
<evidence type="ECO:0000256" key="8">
    <source>
        <dbReference type="ARBA" id="ARBA00022837"/>
    </source>
</evidence>
<feature type="domain" description="Fungal lipase-type" evidence="17">
    <location>
        <begin position="404"/>
        <end position="540"/>
    </location>
</feature>
<evidence type="ECO:0000256" key="11">
    <source>
        <dbReference type="ARBA" id="ARBA00023098"/>
    </source>
</evidence>
<feature type="compositionally biased region" description="Basic and acidic residues" evidence="15">
    <location>
        <begin position="783"/>
        <end position="797"/>
    </location>
</feature>
<accession>A0ABM1HYP8</accession>
<keyword evidence="6" id="KW-0479">Metal-binding</keyword>
<keyword evidence="11" id="KW-0443">Lipid metabolism</keyword>
<feature type="transmembrane region" description="Helical" evidence="16">
    <location>
        <begin position="18"/>
        <end position="43"/>
    </location>
</feature>
<feature type="region of interest" description="Disordered" evidence="15">
    <location>
        <begin position="917"/>
        <end position="951"/>
    </location>
</feature>
<dbReference type="Pfam" id="PF01764">
    <property type="entry name" value="Lipase_3"/>
    <property type="match status" value="1"/>
</dbReference>
<keyword evidence="3" id="KW-1003">Cell membrane</keyword>
<dbReference type="GeneID" id="107064658"/>
<evidence type="ECO:0000256" key="7">
    <source>
        <dbReference type="ARBA" id="ARBA00022801"/>
    </source>
</evidence>
<evidence type="ECO:0000256" key="3">
    <source>
        <dbReference type="ARBA" id="ARBA00022475"/>
    </source>
</evidence>
<feature type="region of interest" description="Disordered" evidence="15">
    <location>
        <begin position="757"/>
        <end position="836"/>
    </location>
</feature>
<feature type="transmembrane region" description="Helical" evidence="16">
    <location>
        <begin position="102"/>
        <end position="123"/>
    </location>
</feature>
<comment type="catalytic activity">
    <reaction evidence="13">
        <text>a 1,2-diacyl-sn-glycerol + H2O = a 2-acylglycerol + a fatty acid + H(+)</text>
        <dbReference type="Rhea" id="RHEA:33275"/>
        <dbReference type="ChEBI" id="CHEBI:15377"/>
        <dbReference type="ChEBI" id="CHEBI:15378"/>
        <dbReference type="ChEBI" id="CHEBI:17389"/>
        <dbReference type="ChEBI" id="CHEBI:17815"/>
        <dbReference type="ChEBI" id="CHEBI:28868"/>
        <dbReference type="EC" id="3.1.1.116"/>
    </reaction>
    <physiologicalReaction direction="left-to-right" evidence="13">
        <dbReference type="Rhea" id="RHEA:33276"/>
    </physiologicalReaction>
</comment>
<feature type="transmembrane region" description="Helical" evidence="16">
    <location>
        <begin position="474"/>
        <end position="495"/>
    </location>
</feature>
<feature type="compositionally biased region" description="Basic and acidic residues" evidence="15">
    <location>
        <begin position="757"/>
        <end position="769"/>
    </location>
</feature>
<feature type="compositionally biased region" description="Low complexity" evidence="15">
    <location>
        <begin position="864"/>
        <end position="879"/>
    </location>
</feature>
<name>A0ABM1HYP8_POLDO</name>
<evidence type="ECO:0000256" key="9">
    <source>
        <dbReference type="ARBA" id="ARBA00022963"/>
    </source>
</evidence>
<evidence type="ECO:0000256" key="4">
    <source>
        <dbReference type="ARBA" id="ARBA00022553"/>
    </source>
</evidence>
<evidence type="ECO:0000256" key="2">
    <source>
        <dbReference type="ARBA" id="ARBA00004651"/>
    </source>
</evidence>
<evidence type="ECO:0000256" key="1">
    <source>
        <dbReference type="ARBA" id="ARBA00001913"/>
    </source>
</evidence>
<keyword evidence="9" id="KW-0442">Lipid degradation</keyword>
<comment type="cofactor">
    <cofactor evidence="1">
        <name>Ca(2+)</name>
        <dbReference type="ChEBI" id="CHEBI:29108"/>
    </cofactor>
</comment>
<keyword evidence="5 16" id="KW-0812">Transmembrane</keyword>
<dbReference type="EC" id="3.1.1.116" evidence="14"/>
<keyword evidence="4" id="KW-0597">Phosphoprotein</keyword>
<dbReference type="PANTHER" id="PTHR45792:SF8">
    <property type="entry name" value="DIACYLGLYCEROL LIPASE-ALPHA"/>
    <property type="match status" value="1"/>
</dbReference>
<protein>
    <recommendedName>
        <fullName evidence="14">sn-1-specific diacylglycerol lipase</fullName>
        <ecNumber evidence="14">3.1.1.116</ecNumber>
    </recommendedName>
</protein>
<keyword evidence="7" id="KW-0378">Hydrolase</keyword>
<dbReference type="InterPro" id="IPR002921">
    <property type="entry name" value="Fungal_lipase-type"/>
</dbReference>
<dbReference type="RefSeq" id="XP_015173085.1">
    <property type="nucleotide sequence ID" value="XM_015317599.1"/>
</dbReference>
<evidence type="ECO:0000256" key="5">
    <source>
        <dbReference type="ARBA" id="ARBA00022692"/>
    </source>
</evidence>
<feature type="compositionally biased region" description="Low complexity" evidence="15">
    <location>
        <begin position="919"/>
        <end position="931"/>
    </location>
</feature>
<evidence type="ECO:0000256" key="10">
    <source>
        <dbReference type="ARBA" id="ARBA00022989"/>
    </source>
</evidence>
<dbReference type="Proteomes" id="UP000694924">
    <property type="component" value="Unplaced"/>
</dbReference>
<evidence type="ECO:0000256" key="6">
    <source>
        <dbReference type="ARBA" id="ARBA00022723"/>
    </source>
</evidence>
<dbReference type="InterPro" id="IPR052214">
    <property type="entry name" value="DAG_Lipase-Related"/>
</dbReference>
<keyword evidence="12 16" id="KW-0472">Membrane</keyword>
<keyword evidence="18" id="KW-1185">Reference proteome</keyword>
<evidence type="ECO:0000256" key="14">
    <source>
        <dbReference type="ARBA" id="ARBA00026104"/>
    </source>
</evidence>
<keyword evidence="10 16" id="KW-1133">Transmembrane helix</keyword>
<dbReference type="SUPFAM" id="SSF53474">
    <property type="entry name" value="alpha/beta-Hydrolases"/>
    <property type="match status" value="1"/>
</dbReference>